<organism evidence="1 2">
    <name type="scientific">Botryotinia fuckeliana (strain T4)</name>
    <name type="common">Noble rot fungus</name>
    <name type="synonym">Botrytis cinerea</name>
    <dbReference type="NCBI Taxonomy" id="999810"/>
    <lineage>
        <taxon>Eukaryota</taxon>
        <taxon>Fungi</taxon>
        <taxon>Dikarya</taxon>
        <taxon>Ascomycota</taxon>
        <taxon>Pezizomycotina</taxon>
        <taxon>Leotiomycetes</taxon>
        <taxon>Helotiales</taxon>
        <taxon>Sclerotiniaceae</taxon>
        <taxon>Botrytis</taxon>
    </lineage>
</organism>
<evidence type="ECO:0000313" key="2">
    <source>
        <dbReference type="Proteomes" id="UP000008177"/>
    </source>
</evidence>
<dbReference type="EMBL" id="FQ790245">
    <property type="protein sequence ID" value="CCD42325.1"/>
    <property type="molecule type" value="Genomic_DNA"/>
</dbReference>
<reference evidence="2" key="1">
    <citation type="journal article" date="2011" name="PLoS Genet.">
        <title>Genomic analysis of the necrotrophic fungal pathogens Sclerotinia sclerotiorum and Botrytis cinerea.</title>
        <authorList>
            <person name="Amselem J."/>
            <person name="Cuomo C.A."/>
            <person name="van Kan J.A."/>
            <person name="Viaud M."/>
            <person name="Benito E.P."/>
            <person name="Couloux A."/>
            <person name="Coutinho P.M."/>
            <person name="de Vries R.P."/>
            <person name="Dyer P.S."/>
            <person name="Fillinger S."/>
            <person name="Fournier E."/>
            <person name="Gout L."/>
            <person name="Hahn M."/>
            <person name="Kohn L."/>
            <person name="Lapalu N."/>
            <person name="Plummer K.M."/>
            <person name="Pradier J.M."/>
            <person name="Quevillon E."/>
            <person name="Sharon A."/>
            <person name="Simon A."/>
            <person name="ten Have A."/>
            <person name="Tudzynski B."/>
            <person name="Tudzynski P."/>
            <person name="Wincker P."/>
            <person name="Andrew M."/>
            <person name="Anthouard V."/>
            <person name="Beever R.E."/>
            <person name="Beffa R."/>
            <person name="Benoit I."/>
            <person name="Bouzid O."/>
            <person name="Brault B."/>
            <person name="Chen Z."/>
            <person name="Choquer M."/>
            <person name="Collemare J."/>
            <person name="Cotton P."/>
            <person name="Danchin E.G."/>
            <person name="Da Silva C."/>
            <person name="Gautier A."/>
            <person name="Giraud C."/>
            <person name="Giraud T."/>
            <person name="Gonzalez C."/>
            <person name="Grossetete S."/>
            <person name="Guldener U."/>
            <person name="Henrissat B."/>
            <person name="Howlett B.J."/>
            <person name="Kodira C."/>
            <person name="Kretschmer M."/>
            <person name="Lappartient A."/>
            <person name="Leroch M."/>
            <person name="Levis C."/>
            <person name="Mauceli E."/>
            <person name="Neuveglise C."/>
            <person name="Oeser B."/>
            <person name="Pearson M."/>
            <person name="Poulain J."/>
            <person name="Poussereau N."/>
            <person name="Quesneville H."/>
            <person name="Rascle C."/>
            <person name="Schumacher J."/>
            <person name="Segurens B."/>
            <person name="Sexton A."/>
            <person name="Silva E."/>
            <person name="Sirven C."/>
            <person name="Soanes D.M."/>
            <person name="Talbot N.J."/>
            <person name="Templeton M."/>
            <person name="Yandava C."/>
            <person name="Yarden O."/>
            <person name="Zeng Q."/>
            <person name="Rollins J.A."/>
            <person name="Lebrun M.H."/>
            <person name="Dickman M."/>
        </authorList>
    </citation>
    <scope>NUCLEOTIDE SEQUENCE [LARGE SCALE GENOMIC DNA]</scope>
    <source>
        <strain evidence="2">T4</strain>
    </source>
</reference>
<name>G2XN69_BOTF4</name>
<gene>
    <name evidence="1" type="ORF">BofuT4_uP014530.1</name>
</gene>
<dbReference type="HOGENOM" id="CLU_2483081_0_0_1"/>
<accession>G2XN69</accession>
<evidence type="ECO:0000313" key="1">
    <source>
        <dbReference type="EMBL" id="CCD42325.1"/>
    </source>
</evidence>
<dbReference type="AlphaFoldDB" id="G2XN69"/>
<protein>
    <submittedName>
        <fullName evidence="1">Uncharacterized protein</fullName>
    </submittedName>
</protein>
<sequence>MFSSLVGCANRGASTVIFLRRISVSVQTNVNEYLEKTKNETIERSYKINTGIKRRIVHEFKVRSQFKNCRGPKWASSMASGEGVVEL</sequence>
<proteinExistence type="predicted"/>
<dbReference type="InParanoid" id="G2XN69"/>
<dbReference type="Proteomes" id="UP000008177">
    <property type="component" value="Unplaced contigs"/>
</dbReference>